<proteinExistence type="predicted"/>
<name>A0A024H826_9MICC</name>
<dbReference type="EMBL" id="CAQI01000053">
    <property type="protein sequence ID" value="CCQ48143.1"/>
    <property type="molecule type" value="Genomic_DNA"/>
</dbReference>
<sequence length="56" mass="6007">MPTHNNTYRLTADGQRVALFYSRGNSRLLRPLAVENVPTVTTASSPGNQTATSTAT</sequence>
<dbReference type="AlphaFoldDB" id="A0A024H826"/>
<reference evidence="2" key="1">
    <citation type="journal article" date="2014" name="Genome Announc.">
        <title>Genome Sequence of Arthrobacter siccitolerans 4J27, a Xeroprotectant-Producing Desiccation-Tolerant Microorganism.</title>
        <authorList>
            <person name="Manzanera M."/>
            <person name="Santa-Cruz-Calvo L."/>
            <person name="Vilchez J.I."/>
            <person name="Garcia-Fontana C."/>
            <person name="Silva-Castro G.A."/>
            <person name="Calvo C."/>
            <person name="Gonzalez-Lopez J."/>
        </authorList>
    </citation>
    <scope>NUCLEOTIDE SEQUENCE [LARGE SCALE GENOMIC DNA]</scope>
    <source>
        <strain evidence="2">4J27</strain>
    </source>
</reference>
<evidence type="ECO:0000313" key="1">
    <source>
        <dbReference type="EMBL" id="CCQ48143.1"/>
    </source>
</evidence>
<comment type="caution">
    <text evidence="1">The sequence shown here is derived from an EMBL/GenBank/DDBJ whole genome shotgun (WGS) entry which is preliminary data.</text>
</comment>
<evidence type="ECO:0000313" key="2">
    <source>
        <dbReference type="Proteomes" id="UP000035722"/>
    </source>
</evidence>
<organism evidence="1 2">
    <name type="scientific">Pseudarthrobacter siccitolerans</name>
    <dbReference type="NCBI Taxonomy" id="861266"/>
    <lineage>
        <taxon>Bacteria</taxon>
        <taxon>Bacillati</taxon>
        <taxon>Actinomycetota</taxon>
        <taxon>Actinomycetes</taxon>
        <taxon>Micrococcales</taxon>
        <taxon>Micrococcaceae</taxon>
        <taxon>Pseudarthrobacter</taxon>
    </lineage>
</organism>
<dbReference type="Proteomes" id="UP000035722">
    <property type="component" value="Unassembled WGS sequence"/>
</dbReference>
<gene>
    <name evidence="1" type="ORF">ARTSIC4J27_4140</name>
</gene>
<keyword evidence="2" id="KW-1185">Reference proteome</keyword>
<protein>
    <submittedName>
        <fullName evidence="1">Uncharacterized protein</fullName>
    </submittedName>
</protein>
<accession>A0A024H826</accession>